<evidence type="ECO:0000313" key="2">
    <source>
        <dbReference type="Proteomes" id="UP000559809"/>
    </source>
</evidence>
<dbReference type="RefSeq" id="WP_180158514.1">
    <property type="nucleotide sequence ID" value="NZ_JACCEM010000017.1"/>
</dbReference>
<reference evidence="1 2" key="1">
    <citation type="submission" date="2020-07" db="EMBL/GenBank/DDBJ databases">
        <title>Taxonomic revisions and descriptions of new bacterial species based on genomic comparisons in the high-G+C-content subgroup of the family Alcaligenaceae.</title>
        <authorList>
            <person name="Szabo A."/>
            <person name="Felfoldi T."/>
        </authorList>
    </citation>
    <scope>NUCLEOTIDE SEQUENCE [LARGE SCALE GENOMIC DNA]</scope>
    <source>
        <strain evidence="1 2">LMG 24012</strain>
    </source>
</reference>
<protein>
    <recommendedName>
        <fullName evidence="3">Type II toxin-antitoxin system RelE/ParE family toxin</fullName>
    </recommendedName>
</protein>
<keyword evidence="2" id="KW-1185">Reference proteome</keyword>
<comment type="caution">
    <text evidence="1">The sequence shown here is derived from an EMBL/GenBank/DDBJ whole genome shotgun (WGS) entry which is preliminary data.</text>
</comment>
<evidence type="ECO:0000313" key="1">
    <source>
        <dbReference type="EMBL" id="NYT51839.1"/>
    </source>
</evidence>
<dbReference type="EMBL" id="JACCEM010000017">
    <property type="protein sequence ID" value="NYT51839.1"/>
    <property type="molecule type" value="Genomic_DNA"/>
</dbReference>
<proteinExistence type="predicted"/>
<accession>A0A853G6B2</accession>
<organism evidence="1 2">
    <name type="scientific">Parapusillimonas granuli</name>
    <dbReference type="NCBI Taxonomy" id="380911"/>
    <lineage>
        <taxon>Bacteria</taxon>
        <taxon>Pseudomonadati</taxon>
        <taxon>Pseudomonadota</taxon>
        <taxon>Betaproteobacteria</taxon>
        <taxon>Burkholderiales</taxon>
        <taxon>Alcaligenaceae</taxon>
        <taxon>Parapusillimonas</taxon>
    </lineage>
</organism>
<sequence length="49" mass="5626">MLPAEKIQDCRLVHRMSDDVLIVLVSAIEKREDPPAYHLAIERLLTLRG</sequence>
<name>A0A853G6B2_9BURK</name>
<dbReference type="Proteomes" id="UP000559809">
    <property type="component" value="Unassembled WGS sequence"/>
</dbReference>
<gene>
    <name evidence="1" type="ORF">H0A72_21240</name>
</gene>
<dbReference type="AlphaFoldDB" id="A0A853G6B2"/>
<evidence type="ECO:0008006" key="3">
    <source>
        <dbReference type="Google" id="ProtNLM"/>
    </source>
</evidence>